<feature type="compositionally biased region" description="Pro residues" evidence="6">
    <location>
        <begin position="425"/>
        <end position="434"/>
    </location>
</feature>
<reference evidence="8 9" key="1">
    <citation type="submission" date="2024-09" db="EMBL/GenBank/DDBJ databases">
        <title>The Natural Products Discovery Center: Release of the First 8490 Sequenced Strains for Exploring Actinobacteria Biosynthetic Diversity.</title>
        <authorList>
            <person name="Kalkreuter E."/>
            <person name="Kautsar S.A."/>
            <person name="Yang D."/>
            <person name="Bader C.D."/>
            <person name="Teijaro C.N."/>
            <person name="Fluegel L."/>
            <person name="Davis C.M."/>
            <person name="Simpson J.R."/>
            <person name="Lauterbach L."/>
            <person name="Steele A.D."/>
            <person name="Gui C."/>
            <person name="Meng S."/>
            <person name="Li G."/>
            <person name="Viehrig K."/>
            <person name="Ye F."/>
            <person name="Su P."/>
            <person name="Kiefer A.F."/>
            <person name="Nichols A."/>
            <person name="Cepeda A.J."/>
            <person name="Yan W."/>
            <person name="Fan B."/>
            <person name="Jiang Y."/>
            <person name="Adhikari A."/>
            <person name="Zheng C.-J."/>
            <person name="Schuster L."/>
            <person name="Cowan T.M."/>
            <person name="Smanski M.J."/>
            <person name="Chevrette M.G."/>
            <person name="De Carvalho L.P.S."/>
            <person name="Shen B."/>
        </authorList>
    </citation>
    <scope>NUCLEOTIDE SEQUENCE [LARGE SCALE GENOMIC DNA]</scope>
    <source>
        <strain evidence="8 9">NPDC058584</strain>
    </source>
</reference>
<name>A0ABW6E7L3_9ACTN</name>
<dbReference type="Pfam" id="PF02518">
    <property type="entry name" value="HATPase_c"/>
    <property type="match status" value="1"/>
</dbReference>
<dbReference type="SUPFAM" id="SSF55874">
    <property type="entry name" value="ATPase domain of HSP90 chaperone/DNA topoisomerase II/histidine kinase"/>
    <property type="match status" value="1"/>
</dbReference>
<keyword evidence="8" id="KW-0547">Nucleotide-binding</keyword>
<evidence type="ECO:0000259" key="7">
    <source>
        <dbReference type="Pfam" id="PF02518"/>
    </source>
</evidence>
<evidence type="ECO:0000313" key="9">
    <source>
        <dbReference type="Proteomes" id="UP001598300"/>
    </source>
</evidence>
<feature type="region of interest" description="Disordered" evidence="6">
    <location>
        <begin position="342"/>
        <end position="434"/>
    </location>
</feature>
<keyword evidence="9" id="KW-1185">Reference proteome</keyword>
<evidence type="ECO:0000313" key="8">
    <source>
        <dbReference type="EMBL" id="MFD3959173.1"/>
    </source>
</evidence>
<proteinExistence type="predicted"/>
<evidence type="ECO:0000256" key="4">
    <source>
        <dbReference type="ARBA" id="ARBA00022679"/>
    </source>
</evidence>
<evidence type="ECO:0000256" key="1">
    <source>
        <dbReference type="ARBA" id="ARBA00000085"/>
    </source>
</evidence>
<comment type="caution">
    <text evidence="8">The sequence shown here is derived from an EMBL/GenBank/DDBJ whole genome shotgun (WGS) entry which is preliminary data.</text>
</comment>
<dbReference type="Gene3D" id="3.30.565.10">
    <property type="entry name" value="Histidine kinase-like ATPase, C-terminal domain"/>
    <property type="match status" value="1"/>
</dbReference>
<sequence length="434" mass="45520">MTLIHDVALLALPGCAAAGGAAVHFARSAARHRKDAGVANRRATAAERAAAARDEEAVHLVRSRLPALVYALQQGTGNPVATYGAVLHQALAGTTTDRVFQDVLEQVAAALSEAAARSEGAARVAAQATTKSLQPLGYELQAAITKLLEAEHDPKTLELVQPIDHAGSQMARRLQIIGVLTGTWPGRLRDDVPLLDALRGGVSRIRDYPRVRVPAAVPFHVAGRFVEPLVLMLAELMDNAARSSSPKTPVEVSVLEAHNTVSIEIHDAGPGMTPEVLHEARRRVSGAEPVQFTNLANPAAFGLLGVGVLATKYGFRVSLDLEHSRHGGARAVVQVPRSMLVPAPVPQSEPTPRLAAPHPAPAASGQTPHQQRYEVGPDGLPLRRRPSAPAAQWEPGPAAPAAAPPPPRAGQALAAFVQGTRSAPAPTPNEEPSP</sequence>
<dbReference type="Proteomes" id="UP001598300">
    <property type="component" value="Unassembled WGS sequence"/>
</dbReference>
<keyword evidence="4" id="KW-0808">Transferase</keyword>
<evidence type="ECO:0000256" key="6">
    <source>
        <dbReference type="SAM" id="MobiDB-lite"/>
    </source>
</evidence>
<accession>A0ABW6E7L3</accession>
<dbReference type="CDD" id="cd00075">
    <property type="entry name" value="HATPase"/>
    <property type="match status" value="1"/>
</dbReference>
<dbReference type="InterPro" id="IPR036890">
    <property type="entry name" value="HATPase_C_sf"/>
</dbReference>
<dbReference type="EMBL" id="JBHXPM010000025">
    <property type="protein sequence ID" value="MFD3959173.1"/>
    <property type="molecule type" value="Genomic_DNA"/>
</dbReference>
<dbReference type="InterPro" id="IPR050428">
    <property type="entry name" value="TCS_sensor_his_kinase"/>
</dbReference>
<evidence type="ECO:0000256" key="5">
    <source>
        <dbReference type="ARBA" id="ARBA00022777"/>
    </source>
</evidence>
<keyword evidence="3" id="KW-0597">Phosphoprotein</keyword>
<evidence type="ECO:0000256" key="3">
    <source>
        <dbReference type="ARBA" id="ARBA00022553"/>
    </source>
</evidence>
<dbReference type="InterPro" id="IPR003594">
    <property type="entry name" value="HATPase_dom"/>
</dbReference>
<comment type="catalytic activity">
    <reaction evidence="1">
        <text>ATP + protein L-histidine = ADP + protein N-phospho-L-histidine.</text>
        <dbReference type="EC" id="2.7.13.3"/>
    </reaction>
</comment>
<dbReference type="RefSeq" id="WP_381301656.1">
    <property type="nucleotide sequence ID" value="NZ_JBHXNM010000057.1"/>
</dbReference>
<organism evidence="8 9">
    <name type="scientific">Streptomyces bacillaris</name>
    <dbReference type="NCBI Taxonomy" id="68179"/>
    <lineage>
        <taxon>Bacteria</taxon>
        <taxon>Bacillati</taxon>
        <taxon>Actinomycetota</taxon>
        <taxon>Actinomycetes</taxon>
        <taxon>Kitasatosporales</taxon>
        <taxon>Streptomycetaceae</taxon>
        <taxon>Streptomyces</taxon>
    </lineage>
</organism>
<feature type="domain" description="Histidine kinase/HSP90-like ATPase" evidence="7">
    <location>
        <begin position="228"/>
        <end position="337"/>
    </location>
</feature>
<keyword evidence="8" id="KW-0067">ATP-binding</keyword>
<dbReference type="PANTHER" id="PTHR45436">
    <property type="entry name" value="SENSOR HISTIDINE KINASE YKOH"/>
    <property type="match status" value="1"/>
</dbReference>
<protein>
    <recommendedName>
        <fullName evidence="2">histidine kinase</fullName>
        <ecNumber evidence="2">2.7.13.3</ecNumber>
    </recommendedName>
</protein>
<gene>
    <name evidence="8" type="ORF">ACFWR3_24240</name>
</gene>
<feature type="compositionally biased region" description="Low complexity" evidence="6">
    <location>
        <begin position="350"/>
        <end position="363"/>
    </location>
</feature>
<dbReference type="GO" id="GO:0005524">
    <property type="term" value="F:ATP binding"/>
    <property type="evidence" value="ECO:0007669"/>
    <property type="project" value="UniProtKB-KW"/>
</dbReference>
<feature type="compositionally biased region" description="Low complexity" evidence="6">
    <location>
        <begin position="388"/>
        <end position="401"/>
    </location>
</feature>
<evidence type="ECO:0000256" key="2">
    <source>
        <dbReference type="ARBA" id="ARBA00012438"/>
    </source>
</evidence>
<keyword evidence="5" id="KW-0418">Kinase</keyword>
<dbReference type="EC" id="2.7.13.3" evidence="2"/>
<dbReference type="PANTHER" id="PTHR45436:SF5">
    <property type="entry name" value="SENSOR HISTIDINE KINASE TRCS"/>
    <property type="match status" value="1"/>
</dbReference>